<dbReference type="InterPro" id="IPR024185">
    <property type="entry name" value="FTHF_cligase-like_sf"/>
</dbReference>
<keyword evidence="7" id="KW-1185">Reference proteome</keyword>
<dbReference type="GO" id="GO:0005739">
    <property type="term" value="C:mitochondrion"/>
    <property type="evidence" value="ECO:0007669"/>
    <property type="project" value="TreeGrafter"/>
</dbReference>
<evidence type="ECO:0000256" key="2">
    <source>
        <dbReference type="ARBA" id="ARBA00022741"/>
    </source>
</evidence>
<evidence type="ECO:0000256" key="4">
    <source>
        <dbReference type="ARBA" id="ARBA00036539"/>
    </source>
</evidence>
<evidence type="ECO:0000256" key="1">
    <source>
        <dbReference type="ARBA" id="ARBA00010638"/>
    </source>
</evidence>
<dbReference type="GO" id="GO:0030272">
    <property type="term" value="F:5-formyltetrahydrofolate cyclo-ligase activity"/>
    <property type="evidence" value="ECO:0007669"/>
    <property type="project" value="UniProtKB-EC"/>
</dbReference>
<gene>
    <name evidence="6" type="ORF">AWRI3578_g512</name>
</gene>
<accession>A0A1E5RWA8</accession>
<proteinExistence type="inferred from homology"/>
<reference evidence="7" key="1">
    <citation type="journal article" date="2016" name="Genome Announc.">
        <title>Genome sequences of three species of Hanseniaspora isolated from spontaneous wine fermentations.</title>
        <authorList>
            <person name="Sternes P.R."/>
            <person name="Lee D."/>
            <person name="Kutyna D.R."/>
            <person name="Borneman A.R."/>
        </authorList>
    </citation>
    <scope>NUCLEOTIDE SEQUENCE [LARGE SCALE GENOMIC DNA]</scope>
    <source>
        <strain evidence="7">AWRI3578</strain>
    </source>
</reference>
<sequence length="274" mass="32268">MTLVKNTLRKQYLKHGCKNIKDINRQSTSITNKLISTIVNNDNFNRIGVFMPLDNEVNTIPLIEHIINCNKHVYLPICTDTQRTGQRQIYIYPKDETHVHDDTKKQDHLIFKKINSLDHLHSLKPKGKYKIREPVIESHSDYSEKVIIEESEYLNHLDVLILPAVLLDTETRIRVGYGKGYYDDFIKRYLYTNWKDNEDVLKHIETLKEMKEDHLQGDDIISKYLSFREKYQEVNKNACLPPLLVGIGFDEQIYSGVIEHEEKHDWKMDLIITS</sequence>
<keyword evidence="2" id="KW-0547">Nucleotide-binding</keyword>
<dbReference type="EC" id="6.3.3.2" evidence="5"/>
<dbReference type="Proteomes" id="UP000095605">
    <property type="component" value="Unassembled WGS sequence"/>
</dbReference>
<protein>
    <recommendedName>
        <fullName evidence="5">5-formyltetrahydrofolate cyclo-ligase</fullName>
        <ecNumber evidence="5">6.3.3.2</ecNumber>
    </recommendedName>
</protein>
<dbReference type="GO" id="GO:0005524">
    <property type="term" value="F:ATP binding"/>
    <property type="evidence" value="ECO:0007669"/>
    <property type="project" value="UniProtKB-KW"/>
</dbReference>
<dbReference type="GO" id="GO:0035999">
    <property type="term" value="P:tetrahydrofolate interconversion"/>
    <property type="evidence" value="ECO:0007669"/>
    <property type="project" value="TreeGrafter"/>
</dbReference>
<comment type="similarity">
    <text evidence="1">Belongs to the 5-formyltetrahydrofolate cyclo-ligase family.</text>
</comment>
<evidence type="ECO:0000256" key="3">
    <source>
        <dbReference type="ARBA" id="ARBA00022840"/>
    </source>
</evidence>
<evidence type="ECO:0000256" key="5">
    <source>
        <dbReference type="ARBA" id="ARBA00038966"/>
    </source>
</evidence>
<dbReference type="OrthoDB" id="3970891at2759"/>
<feature type="unsure residue" description="D or N" evidence="6">
    <location>
        <position position="250"/>
    </location>
</feature>
<dbReference type="GO" id="GO:0009396">
    <property type="term" value="P:folic acid-containing compound biosynthetic process"/>
    <property type="evidence" value="ECO:0007669"/>
    <property type="project" value="TreeGrafter"/>
</dbReference>
<keyword evidence="3" id="KW-0067">ATP-binding</keyword>
<name>A0A1E5RWA8_9ASCO</name>
<dbReference type="Pfam" id="PF01812">
    <property type="entry name" value="5-FTHF_cyc-lig"/>
    <property type="match status" value="1"/>
</dbReference>
<dbReference type="PANTHER" id="PTHR23407:SF1">
    <property type="entry name" value="5-FORMYLTETRAHYDROFOLATE CYCLO-LIGASE"/>
    <property type="match status" value="1"/>
</dbReference>
<dbReference type="InterPro" id="IPR002698">
    <property type="entry name" value="FTHF_cligase"/>
</dbReference>
<dbReference type="InterPro" id="IPR037171">
    <property type="entry name" value="NagB/RpiA_transferase-like"/>
</dbReference>
<dbReference type="PANTHER" id="PTHR23407">
    <property type="entry name" value="ATPASE INHIBITOR/5-FORMYLTETRAHYDROFOLATE CYCLO-LIGASE"/>
    <property type="match status" value="1"/>
</dbReference>
<comment type="catalytic activity">
    <reaction evidence="4">
        <text>(6S)-5-formyl-5,6,7,8-tetrahydrofolate + ATP = (6R)-5,10-methenyltetrahydrofolate + ADP + phosphate</text>
        <dbReference type="Rhea" id="RHEA:10488"/>
        <dbReference type="ChEBI" id="CHEBI:30616"/>
        <dbReference type="ChEBI" id="CHEBI:43474"/>
        <dbReference type="ChEBI" id="CHEBI:57455"/>
        <dbReference type="ChEBI" id="CHEBI:57457"/>
        <dbReference type="ChEBI" id="CHEBI:456216"/>
        <dbReference type="EC" id="6.3.3.2"/>
    </reaction>
</comment>
<keyword evidence="6" id="KW-0436">Ligase</keyword>
<dbReference type="Gene3D" id="3.40.50.10420">
    <property type="entry name" value="NagB/RpiA/CoA transferase-like"/>
    <property type="match status" value="1"/>
</dbReference>
<dbReference type="SUPFAM" id="SSF100950">
    <property type="entry name" value="NagB/RpiA/CoA transferase-like"/>
    <property type="match status" value="1"/>
</dbReference>
<evidence type="ECO:0000313" key="7">
    <source>
        <dbReference type="Proteomes" id="UP000095605"/>
    </source>
</evidence>
<organism evidence="6 7">
    <name type="scientific">Hanseniaspora opuntiae</name>
    <dbReference type="NCBI Taxonomy" id="211096"/>
    <lineage>
        <taxon>Eukaryota</taxon>
        <taxon>Fungi</taxon>
        <taxon>Dikarya</taxon>
        <taxon>Ascomycota</taxon>
        <taxon>Saccharomycotina</taxon>
        <taxon>Saccharomycetes</taxon>
        <taxon>Saccharomycodales</taxon>
        <taxon>Saccharomycodaceae</taxon>
        <taxon>Hanseniaspora</taxon>
    </lineage>
</organism>
<dbReference type="EMBL" id="LPNL01000002">
    <property type="protein sequence ID" value="OEJ91227.1"/>
    <property type="molecule type" value="Genomic_DNA"/>
</dbReference>
<dbReference type="AlphaFoldDB" id="A0A1E5RWA8"/>
<evidence type="ECO:0000313" key="6">
    <source>
        <dbReference type="EMBL" id="OEJ91227.1"/>
    </source>
</evidence>
<comment type="caution">
    <text evidence="6">The sequence shown here is derived from an EMBL/GenBank/DDBJ whole genome shotgun (WGS) entry which is preliminary data.</text>
</comment>